<dbReference type="CDD" id="cd02440">
    <property type="entry name" value="AdoMet_MTases"/>
    <property type="match status" value="1"/>
</dbReference>
<organism evidence="2">
    <name type="scientific">freshwater metagenome</name>
    <dbReference type="NCBI Taxonomy" id="449393"/>
    <lineage>
        <taxon>unclassified sequences</taxon>
        <taxon>metagenomes</taxon>
        <taxon>ecological metagenomes</taxon>
    </lineage>
</organism>
<name>A0A6J7JBQ5_9ZZZZ</name>
<dbReference type="Gene3D" id="3.40.50.150">
    <property type="entry name" value="Vaccinia Virus protein VP39"/>
    <property type="match status" value="1"/>
</dbReference>
<proteinExistence type="predicted"/>
<dbReference type="EMBL" id="CAFBNC010000063">
    <property type="protein sequence ID" value="CAB4940808.1"/>
    <property type="molecule type" value="Genomic_DNA"/>
</dbReference>
<reference evidence="2" key="1">
    <citation type="submission" date="2020-05" db="EMBL/GenBank/DDBJ databases">
        <authorList>
            <person name="Chiriac C."/>
            <person name="Salcher M."/>
            <person name="Ghai R."/>
            <person name="Kavagutti S V."/>
        </authorList>
    </citation>
    <scope>NUCLEOTIDE SEQUENCE</scope>
</reference>
<dbReference type="SUPFAM" id="SSF53335">
    <property type="entry name" value="S-adenosyl-L-methionine-dependent methyltransferases"/>
    <property type="match status" value="1"/>
</dbReference>
<evidence type="ECO:0000313" key="1">
    <source>
        <dbReference type="EMBL" id="CAB4322561.1"/>
    </source>
</evidence>
<sequence>MHYVGTGGDKGDEVIRSWVTSKMPIRVFGRVYLSTSNRADRLIADTVNARRARLADLMIERTGCVVQSGLFEGTVLPPPMAWGAEDYAAMLLGAYEQELHDALRICLDLHPDTVVNLGCASGLYAAGLGRLLPGCDVVAIDIAPVALTATARAWELNRLGETNPLELFLGAAEHANLSAWLGSRDRPLVFCDIEGDERELLDPIGVPELTKAILVCELHDDFVPGITELLTERFAPTHRLTFFVSGSRDPHALPALADVVEHDRWLAMSEGRPSAGHWMFAVPRSLDGHRSVPASGM</sequence>
<evidence type="ECO:0000313" key="2">
    <source>
        <dbReference type="EMBL" id="CAB4940808.1"/>
    </source>
</evidence>
<dbReference type="AlphaFoldDB" id="A0A6J7JBQ5"/>
<accession>A0A6J7JBQ5</accession>
<gene>
    <name evidence="1" type="ORF">UFOPK1392_00296</name>
    <name evidence="2" type="ORF">UFOPK3733_01280</name>
</gene>
<protein>
    <submittedName>
        <fullName evidence="2">Unannotated protein</fullName>
    </submittedName>
</protein>
<dbReference type="EMBL" id="CAEMXZ010000007">
    <property type="protein sequence ID" value="CAB4322561.1"/>
    <property type="molecule type" value="Genomic_DNA"/>
</dbReference>
<dbReference type="InterPro" id="IPR029063">
    <property type="entry name" value="SAM-dependent_MTases_sf"/>
</dbReference>